<dbReference type="EMBL" id="JAXIVU010000002">
    <property type="protein sequence ID" value="MDY7218330.1"/>
    <property type="molecule type" value="Genomic_DNA"/>
</dbReference>
<gene>
    <name evidence="2" type="ORF">TOI97_01860</name>
    <name evidence="3" type="ORF">TOI97_04335</name>
    <name evidence="4" type="ORF">TOI97_12810</name>
    <name evidence="5" type="ORF">TOI97_13135</name>
</gene>
<protein>
    <submittedName>
        <fullName evidence="4">IS3 family transposase</fullName>
    </submittedName>
</protein>
<feature type="non-terminal residue" evidence="4">
    <location>
        <position position="1"/>
    </location>
</feature>
<dbReference type="EMBL" id="JAXIVU010000003">
    <property type="protein sequence ID" value="MDY7218799.1"/>
    <property type="molecule type" value="Genomic_DNA"/>
</dbReference>
<reference evidence="4 6" key="1">
    <citation type="submission" date="2023-12" db="EMBL/GenBank/DDBJ databases">
        <title>Denitrificimonas halotolerans sp. nov.,a novel species isolated from landfill leachate.</title>
        <authorList>
            <person name="Wang S."/>
        </authorList>
    </citation>
    <scope>NUCLEOTIDE SEQUENCE [LARGE SCALE GENOMIC DNA]</scope>
    <source>
        <strain evidence="4 6">JX-1</strain>
    </source>
</reference>
<feature type="domain" description="Integrase catalytic" evidence="1">
    <location>
        <begin position="1"/>
        <end position="27"/>
    </location>
</feature>
<comment type="caution">
    <text evidence="4">The sequence shown here is derived from an EMBL/GenBank/DDBJ whole genome shotgun (WGS) entry which is preliminary data.</text>
</comment>
<proteinExistence type="predicted"/>
<evidence type="ECO:0000313" key="3">
    <source>
        <dbReference type="EMBL" id="MDY7218799.1"/>
    </source>
</evidence>
<evidence type="ECO:0000313" key="2">
    <source>
        <dbReference type="EMBL" id="MDY7218330.1"/>
    </source>
</evidence>
<evidence type="ECO:0000313" key="5">
    <source>
        <dbReference type="EMBL" id="MDY7220496.1"/>
    </source>
</evidence>
<organism evidence="4 6">
    <name type="scientific">Denitrificimonas halotolerans</name>
    <dbReference type="NCBI Taxonomy" id="3098930"/>
    <lineage>
        <taxon>Bacteria</taxon>
        <taxon>Pseudomonadati</taxon>
        <taxon>Pseudomonadota</taxon>
        <taxon>Gammaproteobacteria</taxon>
        <taxon>Pseudomonadales</taxon>
        <taxon>Pseudomonadaceae</taxon>
        <taxon>Denitrificimonas</taxon>
    </lineage>
</organism>
<keyword evidence="6" id="KW-1185">Reference proteome</keyword>
<dbReference type="Proteomes" id="UP001294570">
    <property type="component" value="Unassembled WGS sequence"/>
</dbReference>
<evidence type="ECO:0000313" key="6">
    <source>
        <dbReference type="Proteomes" id="UP001294570"/>
    </source>
</evidence>
<accession>A0ABU5GTZ3</accession>
<sequence>DYISYYNNERIMLNLKMSPAQYRAQYLSKSVA</sequence>
<name>A0ABU5GTZ3_9GAMM</name>
<dbReference type="EMBL" id="JAXIVU010000031">
    <property type="protein sequence ID" value="MDY7220443.1"/>
    <property type="molecule type" value="Genomic_DNA"/>
</dbReference>
<evidence type="ECO:0000313" key="4">
    <source>
        <dbReference type="EMBL" id="MDY7220443.1"/>
    </source>
</evidence>
<dbReference type="EMBL" id="JAXIVU010000040">
    <property type="protein sequence ID" value="MDY7220496.1"/>
    <property type="molecule type" value="Genomic_DNA"/>
</dbReference>
<dbReference type="InterPro" id="IPR001584">
    <property type="entry name" value="Integrase_cat-core"/>
</dbReference>
<evidence type="ECO:0000259" key="1">
    <source>
        <dbReference type="Pfam" id="PF13333"/>
    </source>
</evidence>
<dbReference type="Pfam" id="PF13333">
    <property type="entry name" value="rve_2"/>
    <property type="match status" value="1"/>
</dbReference>